<dbReference type="SUPFAM" id="SSF57889">
    <property type="entry name" value="Cysteine-rich domain"/>
    <property type="match status" value="1"/>
</dbReference>
<comment type="catalytic activity">
    <reaction evidence="9">
        <text>[protein]-dithiol + NAD(+) = [protein]-disulfide + NADH + H(+)</text>
        <dbReference type="Rhea" id="RHEA:18749"/>
        <dbReference type="Rhea" id="RHEA-COMP:10593"/>
        <dbReference type="Rhea" id="RHEA-COMP:10594"/>
        <dbReference type="ChEBI" id="CHEBI:15378"/>
        <dbReference type="ChEBI" id="CHEBI:29950"/>
        <dbReference type="ChEBI" id="CHEBI:50058"/>
        <dbReference type="ChEBI" id="CHEBI:57540"/>
        <dbReference type="ChEBI" id="CHEBI:57945"/>
        <dbReference type="EC" id="1.8.1.8"/>
    </reaction>
</comment>
<gene>
    <name evidence="12" type="ORF">KP509_32G016200</name>
</gene>
<dbReference type="Pfam" id="PF03107">
    <property type="entry name" value="C1_2"/>
    <property type="match status" value="1"/>
</dbReference>
<evidence type="ECO:0000313" key="13">
    <source>
        <dbReference type="Proteomes" id="UP000825935"/>
    </source>
</evidence>
<dbReference type="InterPro" id="IPR046349">
    <property type="entry name" value="C1-like_sf"/>
</dbReference>
<dbReference type="EMBL" id="CM035437">
    <property type="protein sequence ID" value="KAH7286642.1"/>
    <property type="molecule type" value="Genomic_DNA"/>
</dbReference>
<dbReference type="InterPro" id="IPR043145">
    <property type="entry name" value="Znf_ZZ_sf"/>
</dbReference>
<dbReference type="InterPro" id="IPR036249">
    <property type="entry name" value="Thioredoxin-like_sf"/>
</dbReference>
<dbReference type="PROSITE" id="PS51352">
    <property type="entry name" value="THIOREDOXIN_2"/>
    <property type="match status" value="2"/>
</dbReference>
<evidence type="ECO:0000256" key="6">
    <source>
        <dbReference type="ARBA" id="ARBA00023002"/>
    </source>
</evidence>
<keyword evidence="6" id="KW-0560">Oxidoreductase</keyword>
<dbReference type="Gene3D" id="3.30.60.90">
    <property type="match status" value="1"/>
</dbReference>
<evidence type="ECO:0000256" key="2">
    <source>
        <dbReference type="ARBA" id="ARBA00022723"/>
    </source>
</evidence>
<dbReference type="CDD" id="cd03009">
    <property type="entry name" value="TryX_like_TryX_NRX"/>
    <property type="match status" value="2"/>
</dbReference>
<dbReference type="InterPro" id="IPR052259">
    <property type="entry name" value="Nucleoredoxin-like"/>
</dbReference>
<keyword evidence="5" id="KW-0862">Zinc</keyword>
<comment type="similarity">
    <text evidence="8">Belongs to the nucleoredoxin family.</text>
</comment>
<evidence type="ECO:0000313" key="12">
    <source>
        <dbReference type="EMBL" id="KAH7286642.1"/>
    </source>
</evidence>
<keyword evidence="4" id="KW-0863">Zinc-finger</keyword>
<reference evidence="12" key="1">
    <citation type="submission" date="2021-08" db="EMBL/GenBank/DDBJ databases">
        <title>WGS assembly of Ceratopteris richardii.</title>
        <authorList>
            <person name="Marchant D.B."/>
            <person name="Chen G."/>
            <person name="Jenkins J."/>
            <person name="Shu S."/>
            <person name="Leebens-Mack J."/>
            <person name="Grimwood J."/>
            <person name="Schmutz J."/>
            <person name="Soltis P."/>
            <person name="Soltis D."/>
            <person name="Chen Z.-H."/>
        </authorList>
    </citation>
    <scope>NUCLEOTIDE SEQUENCE</scope>
    <source>
        <strain evidence="12">Whitten #5841</strain>
        <tissue evidence="12">Leaf</tissue>
    </source>
</reference>
<keyword evidence="2" id="KW-0479">Metal-binding</keyword>
<dbReference type="SUPFAM" id="SSF52833">
    <property type="entry name" value="Thioredoxin-like"/>
    <property type="match status" value="2"/>
</dbReference>
<keyword evidence="7" id="KW-0520">NAD</keyword>
<dbReference type="GO" id="GO:0008270">
    <property type="term" value="F:zinc ion binding"/>
    <property type="evidence" value="ECO:0007669"/>
    <property type="project" value="UniProtKB-KW"/>
</dbReference>
<keyword evidence="13" id="KW-1185">Reference proteome</keyword>
<dbReference type="EC" id="1.8.1.8" evidence="1"/>
<feature type="domain" description="Thioredoxin" evidence="11">
    <location>
        <begin position="178"/>
        <end position="339"/>
    </location>
</feature>
<dbReference type="OrthoDB" id="409136at2759"/>
<dbReference type="Proteomes" id="UP000825935">
    <property type="component" value="Chromosome 32"/>
</dbReference>
<evidence type="ECO:0000256" key="5">
    <source>
        <dbReference type="ARBA" id="ARBA00022833"/>
    </source>
</evidence>
<dbReference type="GO" id="GO:0004791">
    <property type="term" value="F:thioredoxin-disulfide reductase (NADPH) activity"/>
    <property type="evidence" value="ECO:0007669"/>
    <property type="project" value="InterPro"/>
</dbReference>
<dbReference type="PANTHER" id="PTHR13871">
    <property type="entry name" value="THIOREDOXIN"/>
    <property type="match status" value="1"/>
</dbReference>
<dbReference type="PANTHER" id="PTHR13871:SF96">
    <property type="entry name" value="THIOREDOXIN DOMAIN-CONTAINING PROTEIN"/>
    <property type="match status" value="1"/>
</dbReference>
<protein>
    <recommendedName>
        <fullName evidence="1">protein-disulfide reductase</fullName>
        <ecNumber evidence="1">1.8.1.8</ecNumber>
    </recommendedName>
</protein>
<dbReference type="AlphaFoldDB" id="A0A8T2QR32"/>
<dbReference type="Gene3D" id="3.40.30.10">
    <property type="entry name" value="Glutaredoxin"/>
    <property type="match status" value="3"/>
</dbReference>
<dbReference type="Pfam" id="PF13905">
    <property type="entry name" value="Thioredoxin_8"/>
    <property type="match status" value="2"/>
</dbReference>
<evidence type="ECO:0000256" key="8">
    <source>
        <dbReference type="ARBA" id="ARBA00025782"/>
    </source>
</evidence>
<evidence type="ECO:0000256" key="4">
    <source>
        <dbReference type="ARBA" id="ARBA00022771"/>
    </source>
</evidence>
<evidence type="ECO:0000256" key="3">
    <source>
        <dbReference type="ARBA" id="ARBA00022737"/>
    </source>
</evidence>
<sequence>MGVSEEISAILFTESREFLVNKAGERVKADEIADKVVALLIGPHWLPAPLEQAINLIQESCEELQSKPLVFVYVAVERDEELISTIKMYGQSSQLDERPDEECFANVLSKLPDGCLALPLEDVETRSKIAKDYKAGIFTLAFLGSDGSLHSDQGLVLLEKWGAEGYPFTEDRIAELRKAVEEKRANQDLETLLVRGKRDFLISPSGTEVKVAELQGKTVLIYFSAHWCPPCRRFTPVLTSIYKELRDKGEDFEIVFSSSDESQEAFTEYFKDMPWLAVPYDDETTRKELSNWFEVEGIPTLVVLDKQGKTVTTEGMELVYKHGLEGYPFTQERLEELKHAEEAKRAAQTLETLLVTEDRDYVESKYGQVKVASLVDKTVGLYFSAHWCPPCRNFTPKLKSVYDELKGRGEEFEIIFLSSDRDEESFREYYGSMPWLALPFQDNRIRNLSQYFDIAGIPALVIIGRNGKTVTTDGRGLIGLYGVDAFPFTEDRLQEVQDNMKKKYSDLPKQVSSEKHEHPLVLTDQAYGGQIYICDDCSEQGIGWTYHCDVCGFDLHPECIGETKKQVESEHPSEGVVDSESKAGYVCEGDVCYRLDAKEINE</sequence>
<keyword evidence="3" id="KW-0677">Repeat</keyword>
<dbReference type="InterPro" id="IPR004146">
    <property type="entry name" value="DC1"/>
</dbReference>
<proteinExistence type="inferred from homology"/>
<evidence type="ECO:0000256" key="7">
    <source>
        <dbReference type="ARBA" id="ARBA00023027"/>
    </source>
</evidence>
<comment type="catalytic activity">
    <reaction evidence="10">
        <text>[protein]-dithiol + NADP(+) = [protein]-disulfide + NADPH + H(+)</text>
        <dbReference type="Rhea" id="RHEA:18753"/>
        <dbReference type="Rhea" id="RHEA-COMP:10593"/>
        <dbReference type="Rhea" id="RHEA-COMP:10594"/>
        <dbReference type="ChEBI" id="CHEBI:15378"/>
        <dbReference type="ChEBI" id="CHEBI:29950"/>
        <dbReference type="ChEBI" id="CHEBI:50058"/>
        <dbReference type="ChEBI" id="CHEBI:57783"/>
        <dbReference type="ChEBI" id="CHEBI:58349"/>
        <dbReference type="EC" id="1.8.1.8"/>
    </reaction>
</comment>
<dbReference type="InterPro" id="IPR013766">
    <property type="entry name" value="Thioredoxin_domain"/>
</dbReference>
<dbReference type="InterPro" id="IPR012336">
    <property type="entry name" value="Thioredoxin-like_fold"/>
</dbReference>
<dbReference type="InterPro" id="IPR045870">
    <property type="entry name" value="TryX_NRX_thioredoxin_dom"/>
</dbReference>
<evidence type="ECO:0000259" key="11">
    <source>
        <dbReference type="PROSITE" id="PS51352"/>
    </source>
</evidence>
<evidence type="ECO:0000256" key="10">
    <source>
        <dbReference type="ARBA" id="ARBA00047804"/>
    </source>
</evidence>
<organism evidence="12 13">
    <name type="scientific">Ceratopteris richardii</name>
    <name type="common">Triangle waterfern</name>
    <dbReference type="NCBI Taxonomy" id="49495"/>
    <lineage>
        <taxon>Eukaryota</taxon>
        <taxon>Viridiplantae</taxon>
        <taxon>Streptophyta</taxon>
        <taxon>Embryophyta</taxon>
        <taxon>Tracheophyta</taxon>
        <taxon>Polypodiopsida</taxon>
        <taxon>Polypodiidae</taxon>
        <taxon>Polypodiales</taxon>
        <taxon>Pteridineae</taxon>
        <taxon>Pteridaceae</taxon>
        <taxon>Parkerioideae</taxon>
        <taxon>Ceratopteris</taxon>
    </lineage>
</organism>
<name>A0A8T2QR32_CERRI</name>
<dbReference type="PROSITE" id="PS00194">
    <property type="entry name" value="THIOREDOXIN_1"/>
    <property type="match status" value="1"/>
</dbReference>
<evidence type="ECO:0000256" key="1">
    <source>
        <dbReference type="ARBA" id="ARBA00012612"/>
    </source>
</evidence>
<dbReference type="InterPro" id="IPR017937">
    <property type="entry name" value="Thioredoxin_CS"/>
</dbReference>
<comment type="caution">
    <text evidence="12">The sequence shown here is derived from an EMBL/GenBank/DDBJ whole genome shotgun (WGS) entry which is preliminary data.</text>
</comment>
<dbReference type="OMA" id="CQNFTPI"/>
<accession>A0A8T2QR32</accession>
<feature type="domain" description="Thioredoxin" evidence="11">
    <location>
        <begin position="344"/>
        <end position="498"/>
    </location>
</feature>
<evidence type="ECO:0000256" key="9">
    <source>
        <dbReference type="ARBA" id="ARBA00047388"/>
    </source>
</evidence>